<organism evidence="1 2">
    <name type="scientific">Quercus suber</name>
    <name type="common">Cork oak</name>
    <dbReference type="NCBI Taxonomy" id="58331"/>
    <lineage>
        <taxon>Eukaryota</taxon>
        <taxon>Viridiplantae</taxon>
        <taxon>Streptophyta</taxon>
        <taxon>Embryophyta</taxon>
        <taxon>Tracheophyta</taxon>
        <taxon>Spermatophyta</taxon>
        <taxon>Magnoliopsida</taxon>
        <taxon>eudicotyledons</taxon>
        <taxon>Gunneridae</taxon>
        <taxon>Pentapetalae</taxon>
        <taxon>rosids</taxon>
        <taxon>fabids</taxon>
        <taxon>Fagales</taxon>
        <taxon>Fagaceae</taxon>
        <taxon>Quercus</taxon>
    </lineage>
</organism>
<evidence type="ECO:0000313" key="2">
    <source>
        <dbReference type="Proteomes" id="UP000237347"/>
    </source>
</evidence>
<sequence length="45" mass="4870">MGGEEAKEMRSKAKVLGEMVRGAVDEGGSSYDLNTLIEELKLHCS</sequence>
<dbReference type="Proteomes" id="UP000237347">
    <property type="component" value="Unassembled WGS sequence"/>
</dbReference>
<protein>
    <submittedName>
        <fullName evidence="1">Udp-glycosyltransferase 73b4</fullName>
    </submittedName>
</protein>
<evidence type="ECO:0000313" key="1">
    <source>
        <dbReference type="EMBL" id="KAK7838881.1"/>
    </source>
</evidence>
<dbReference type="Gene3D" id="3.40.50.2000">
    <property type="entry name" value="Glycogen Phosphorylase B"/>
    <property type="match status" value="2"/>
</dbReference>
<dbReference type="AlphaFoldDB" id="A0AAW0KLE7"/>
<keyword evidence="2" id="KW-1185">Reference proteome</keyword>
<name>A0AAW0KLE7_QUESU</name>
<proteinExistence type="predicted"/>
<dbReference type="EMBL" id="PKMF04000296">
    <property type="protein sequence ID" value="KAK7838881.1"/>
    <property type="molecule type" value="Genomic_DNA"/>
</dbReference>
<comment type="caution">
    <text evidence="1">The sequence shown here is derived from an EMBL/GenBank/DDBJ whole genome shotgun (WGS) entry which is preliminary data.</text>
</comment>
<reference evidence="1 2" key="1">
    <citation type="journal article" date="2018" name="Sci. Data">
        <title>The draft genome sequence of cork oak.</title>
        <authorList>
            <person name="Ramos A.M."/>
            <person name="Usie A."/>
            <person name="Barbosa P."/>
            <person name="Barros P.M."/>
            <person name="Capote T."/>
            <person name="Chaves I."/>
            <person name="Simoes F."/>
            <person name="Abreu I."/>
            <person name="Carrasquinho I."/>
            <person name="Faro C."/>
            <person name="Guimaraes J.B."/>
            <person name="Mendonca D."/>
            <person name="Nobrega F."/>
            <person name="Rodrigues L."/>
            <person name="Saibo N.J.M."/>
            <person name="Varela M.C."/>
            <person name="Egas C."/>
            <person name="Matos J."/>
            <person name="Miguel C.M."/>
            <person name="Oliveira M.M."/>
            <person name="Ricardo C.P."/>
            <person name="Goncalves S."/>
        </authorList>
    </citation>
    <scope>NUCLEOTIDE SEQUENCE [LARGE SCALE GENOMIC DNA]</scope>
    <source>
        <strain evidence="2">cv. HL8</strain>
    </source>
</reference>
<accession>A0AAW0KLE7</accession>
<gene>
    <name evidence="1" type="primary">UGT73B4_0</name>
    <name evidence="1" type="ORF">CFP56_018984</name>
</gene>